<dbReference type="InterPro" id="IPR032675">
    <property type="entry name" value="LRR_dom_sf"/>
</dbReference>
<dbReference type="GO" id="GO:0031398">
    <property type="term" value="P:positive regulation of protein ubiquitination"/>
    <property type="evidence" value="ECO:0007669"/>
    <property type="project" value="TreeGrafter"/>
</dbReference>
<evidence type="ECO:0000313" key="3">
    <source>
        <dbReference type="Proteomes" id="UP001168990"/>
    </source>
</evidence>
<dbReference type="InterPro" id="IPR001810">
    <property type="entry name" value="F-box_dom"/>
</dbReference>
<dbReference type="CDD" id="cd22104">
    <property type="entry name" value="F-box_FBXO33"/>
    <property type="match status" value="1"/>
</dbReference>
<dbReference type="InterPro" id="IPR036047">
    <property type="entry name" value="F-box-like_dom_sf"/>
</dbReference>
<dbReference type="Pfam" id="PF12937">
    <property type="entry name" value="F-box-like"/>
    <property type="match status" value="1"/>
</dbReference>
<reference evidence="2" key="1">
    <citation type="journal article" date="2023" name="bioRxiv">
        <title>Scaffold-level genome assemblies of two parasitoid biocontrol wasps reveal the parthenogenesis mechanism and an associated novel virus.</title>
        <authorList>
            <person name="Inwood S."/>
            <person name="Skelly J."/>
            <person name="Guhlin J."/>
            <person name="Harrop T."/>
            <person name="Goldson S."/>
            <person name="Dearden P."/>
        </authorList>
    </citation>
    <scope>NUCLEOTIDE SEQUENCE</scope>
    <source>
        <strain evidence="2">Irish</strain>
        <tissue evidence="2">Whole body</tissue>
    </source>
</reference>
<dbReference type="Gene3D" id="3.80.10.10">
    <property type="entry name" value="Ribonuclease Inhibitor"/>
    <property type="match status" value="1"/>
</dbReference>
<gene>
    <name evidence="2" type="ORF">PV328_006463</name>
</gene>
<sequence length="487" mass="55603">MFNHCPLPLSSLSVVSRESAVNSLGQLTFKLQITMAQQDNGPCWDSLPSVIMLEIFSYLEHKDRINASGVCKNWRQALFHPSFWKEITFVFDDAKSLHWSRHLANCFALSVQNVTVRCQTPNYSLELERLLGKFRENRNLRKLYIEPTSSSFIGIDYMDTYVESWSEPIYHSIIKIIETSKQLEVLTTGCVEELSVNAGEIIECLANHQGKHISRIGLASVKEDPENYDLAIVNPIAFRQFEHLTVLTLDYDYLNDLLLESLTSGTMETLAIHIHNWNGDHPGASNSAWEHFTHKNKRCGLRLNLLHAYVGVTVLDSNILQPAMPLTHLKVLFCEHVNVQALSILSLWYNRTLQSLMWIDSKDENELLPPTDDLSAPGSPDALVLIAWRCNNLIEMVYIGHKYYQENMLAIARLRGPFLQRFEFAESNIISEDETPHKFKDIRREINKILGGNWKTLLDKELTPVLIDAIAGDSRDVIMPLVLNDVK</sequence>
<comment type="caution">
    <text evidence="2">The sequence shown here is derived from an EMBL/GenBank/DDBJ whole genome shotgun (WGS) entry which is preliminary data.</text>
</comment>
<dbReference type="AlphaFoldDB" id="A0AA39KTK6"/>
<dbReference type="SUPFAM" id="SSF81383">
    <property type="entry name" value="F-box domain"/>
    <property type="match status" value="1"/>
</dbReference>
<organism evidence="2 3">
    <name type="scientific">Microctonus aethiopoides</name>
    <dbReference type="NCBI Taxonomy" id="144406"/>
    <lineage>
        <taxon>Eukaryota</taxon>
        <taxon>Metazoa</taxon>
        <taxon>Ecdysozoa</taxon>
        <taxon>Arthropoda</taxon>
        <taxon>Hexapoda</taxon>
        <taxon>Insecta</taxon>
        <taxon>Pterygota</taxon>
        <taxon>Neoptera</taxon>
        <taxon>Endopterygota</taxon>
        <taxon>Hymenoptera</taxon>
        <taxon>Apocrita</taxon>
        <taxon>Ichneumonoidea</taxon>
        <taxon>Braconidae</taxon>
        <taxon>Euphorinae</taxon>
        <taxon>Microctonus</taxon>
    </lineage>
</organism>
<dbReference type="SMART" id="SM00256">
    <property type="entry name" value="FBOX"/>
    <property type="match status" value="1"/>
</dbReference>
<feature type="domain" description="F-box" evidence="1">
    <location>
        <begin position="41"/>
        <end position="87"/>
    </location>
</feature>
<evidence type="ECO:0000313" key="2">
    <source>
        <dbReference type="EMBL" id="KAK0173232.1"/>
    </source>
</evidence>
<dbReference type="Proteomes" id="UP001168990">
    <property type="component" value="Unassembled WGS sequence"/>
</dbReference>
<dbReference type="PANTHER" id="PTHR20933">
    <property type="entry name" value="F-BOX ONLY PROTEIN 33"/>
    <property type="match status" value="1"/>
</dbReference>
<accession>A0AA39KTK6</accession>
<dbReference type="PROSITE" id="PS50181">
    <property type="entry name" value="FBOX"/>
    <property type="match status" value="1"/>
</dbReference>
<protein>
    <recommendedName>
        <fullName evidence="1">F-box domain-containing protein</fullName>
    </recommendedName>
</protein>
<dbReference type="PANTHER" id="PTHR20933:SF3">
    <property type="entry name" value="F-BOX ONLY PROTEIN 33"/>
    <property type="match status" value="1"/>
</dbReference>
<dbReference type="Gene3D" id="1.20.1280.50">
    <property type="match status" value="1"/>
</dbReference>
<dbReference type="EMBL" id="JAQQBS010000002">
    <property type="protein sequence ID" value="KAK0173232.1"/>
    <property type="molecule type" value="Genomic_DNA"/>
</dbReference>
<proteinExistence type="predicted"/>
<keyword evidence="3" id="KW-1185">Reference proteome</keyword>
<evidence type="ECO:0000259" key="1">
    <source>
        <dbReference type="PROSITE" id="PS50181"/>
    </source>
</evidence>
<name>A0AA39KTK6_9HYME</name>
<reference evidence="2" key="2">
    <citation type="submission" date="2023-03" db="EMBL/GenBank/DDBJ databases">
        <authorList>
            <person name="Inwood S.N."/>
            <person name="Skelly J.G."/>
            <person name="Guhlin J."/>
            <person name="Harrop T.W.R."/>
            <person name="Goldson S.G."/>
            <person name="Dearden P.K."/>
        </authorList>
    </citation>
    <scope>NUCLEOTIDE SEQUENCE</scope>
    <source>
        <strain evidence="2">Irish</strain>
        <tissue evidence="2">Whole body</tissue>
    </source>
</reference>